<dbReference type="Proteomes" id="UP001058974">
    <property type="component" value="Chromosome 5"/>
</dbReference>
<evidence type="ECO:0000256" key="3">
    <source>
        <dbReference type="ARBA" id="ARBA00022821"/>
    </source>
</evidence>
<dbReference type="GO" id="GO:0006952">
    <property type="term" value="P:defense response"/>
    <property type="evidence" value="ECO:0007669"/>
    <property type="project" value="UniProtKB-KW"/>
</dbReference>
<reference evidence="5 6" key="1">
    <citation type="journal article" date="2022" name="Nat. Genet.">
        <title>Improved pea reference genome and pan-genome highlight genomic features and evolutionary characteristics.</title>
        <authorList>
            <person name="Yang T."/>
            <person name="Liu R."/>
            <person name="Luo Y."/>
            <person name="Hu S."/>
            <person name="Wang D."/>
            <person name="Wang C."/>
            <person name="Pandey M.K."/>
            <person name="Ge S."/>
            <person name="Xu Q."/>
            <person name="Li N."/>
            <person name="Li G."/>
            <person name="Huang Y."/>
            <person name="Saxena R.K."/>
            <person name="Ji Y."/>
            <person name="Li M."/>
            <person name="Yan X."/>
            <person name="He Y."/>
            <person name="Liu Y."/>
            <person name="Wang X."/>
            <person name="Xiang C."/>
            <person name="Varshney R.K."/>
            <person name="Ding H."/>
            <person name="Gao S."/>
            <person name="Zong X."/>
        </authorList>
    </citation>
    <scope>NUCLEOTIDE SEQUENCE [LARGE SCALE GENOMIC DNA]</scope>
    <source>
        <strain evidence="5 6">cv. Zhongwan 6</strain>
    </source>
</reference>
<feature type="domain" description="Disease resistance N-terminal" evidence="4">
    <location>
        <begin position="11"/>
        <end position="96"/>
    </location>
</feature>
<evidence type="ECO:0000259" key="4">
    <source>
        <dbReference type="Pfam" id="PF18052"/>
    </source>
</evidence>
<dbReference type="AlphaFoldDB" id="A0A9D4WQ42"/>
<sequence>MADSFLFDVADSLLGKLASYAHEEVSKAWAVFGDLQGIKDTLTIVKYVLLDAENKKDQNHGLQEWLKQIQNIFYDAEDVLDEVQCQESRNQFVQASGSKRLKVINTRDRLC</sequence>
<organism evidence="5 6">
    <name type="scientific">Pisum sativum</name>
    <name type="common">Garden pea</name>
    <name type="synonym">Lathyrus oleraceus</name>
    <dbReference type="NCBI Taxonomy" id="3888"/>
    <lineage>
        <taxon>Eukaryota</taxon>
        <taxon>Viridiplantae</taxon>
        <taxon>Streptophyta</taxon>
        <taxon>Embryophyta</taxon>
        <taxon>Tracheophyta</taxon>
        <taxon>Spermatophyta</taxon>
        <taxon>Magnoliopsida</taxon>
        <taxon>eudicotyledons</taxon>
        <taxon>Gunneridae</taxon>
        <taxon>Pentapetalae</taxon>
        <taxon>rosids</taxon>
        <taxon>fabids</taxon>
        <taxon>Fabales</taxon>
        <taxon>Fabaceae</taxon>
        <taxon>Papilionoideae</taxon>
        <taxon>50 kb inversion clade</taxon>
        <taxon>NPAAA clade</taxon>
        <taxon>Hologalegina</taxon>
        <taxon>IRL clade</taxon>
        <taxon>Fabeae</taxon>
        <taxon>Lathyrus</taxon>
    </lineage>
</organism>
<name>A0A9D4WQ42_PEA</name>
<keyword evidence="6" id="KW-1185">Reference proteome</keyword>
<keyword evidence="3" id="KW-0611">Plant defense</keyword>
<evidence type="ECO:0000313" key="5">
    <source>
        <dbReference type="EMBL" id="KAI5404785.1"/>
    </source>
</evidence>
<dbReference type="InterPro" id="IPR041118">
    <property type="entry name" value="Rx_N"/>
</dbReference>
<accession>A0A9D4WQ42</accession>
<dbReference type="EMBL" id="JAMSHJ010000005">
    <property type="protein sequence ID" value="KAI5404785.1"/>
    <property type="molecule type" value="Genomic_DNA"/>
</dbReference>
<dbReference type="Gramene" id="Psat05G0180900-T2">
    <property type="protein sequence ID" value="KAI5404785.1"/>
    <property type="gene ID" value="KIW84_051809"/>
</dbReference>
<evidence type="ECO:0000256" key="1">
    <source>
        <dbReference type="ARBA" id="ARBA00022737"/>
    </source>
</evidence>
<keyword evidence="1" id="KW-0677">Repeat</keyword>
<dbReference type="Pfam" id="PF18052">
    <property type="entry name" value="Rx_N"/>
    <property type="match status" value="1"/>
</dbReference>
<comment type="caution">
    <text evidence="5">The sequence shown here is derived from an EMBL/GenBank/DDBJ whole genome shotgun (WGS) entry which is preliminary data.</text>
</comment>
<dbReference type="Gene3D" id="1.20.5.4130">
    <property type="match status" value="1"/>
</dbReference>
<evidence type="ECO:0000256" key="2">
    <source>
        <dbReference type="ARBA" id="ARBA00022741"/>
    </source>
</evidence>
<proteinExistence type="predicted"/>
<dbReference type="GO" id="GO:0000166">
    <property type="term" value="F:nucleotide binding"/>
    <property type="evidence" value="ECO:0007669"/>
    <property type="project" value="UniProtKB-KW"/>
</dbReference>
<evidence type="ECO:0000313" key="6">
    <source>
        <dbReference type="Proteomes" id="UP001058974"/>
    </source>
</evidence>
<keyword evidence="2" id="KW-0547">Nucleotide-binding</keyword>
<protein>
    <recommendedName>
        <fullName evidence="4">Disease resistance N-terminal domain-containing protein</fullName>
    </recommendedName>
</protein>
<gene>
    <name evidence="5" type="ORF">KIW84_051809</name>
</gene>